<comment type="caution">
    <text evidence="1">The sequence shown here is derived from an EMBL/GenBank/DDBJ whole genome shotgun (WGS) entry which is preliminary data.</text>
</comment>
<name>A0ACC1KVF7_9FUNG</name>
<keyword evidence="2" id="KW-1185">Reference proteome</keyword>
<dbReference type="EMBL" id="JANBUN010002043">
    <property type="protein sequence ID" value="KAJ2795844.1"/>
    <property type="molecule type" value="Genomic_DNA"/>
</dbReference>
<gene>
    <name evidence="1" type="ORF">H4R21_004948</name>
</gene>
<reference evidence="1" key="1">
    <citation type="submission" date="2022-07" db="EMBL/GenBank/DDBJ databases">
        <title>Phylogenomic reconstructions and comparative analyses of Kickxellomycotina fungi.</title>
        <authorList>
            <person name="Reynolds N.K."/>
            <person name="Stajich J.E."/>
            <person name="Barry K."/>
            <person name="Grigoriev I.V."/>
            <person name="Crous P."/>
            <person name="Smith M.E."/>
        </authorList>
    </citation>
    <scope>NUCLEOTIDE SEQUENCE</scope>
    <source>
        <strain evidence="1">BCRC 34780</strain>
    </source>
</reference>
<evidence type="ECO:0000313" key="2">
    <source>
        <dbReference type="Proteomes" id="UP001140087"/>
    </source>
</evidence>
<organism evidence="1 2">
    <name type="scientific">Coemansia helicoidea</name>
    <dbReference type="NCBI Taxonomy" id="1286919"/>
    <lineage>
        <taxon>Eukaryota</taxon>
        <taxon>Fungi</taxon>
        <taxon>Fungi incertae sedis</taxon>
        <taxon>Zoopagomycota</taxon>
        <taxon>Kickxellomycotina</taxon>
        <taxon>Kickxellomycetes</taxon>
        <taxon>Kickxellales</taxon>
        <taxon>Kickxellaceae</taxon>
        <taxon>Coemansia</taxon>
    </lineage>
</organism>
<accession>A0ACC1KVF7</accession>
<protein>
    <submittedName>
        <fullName evidence="1">Uncharacterized protein</fullName>
    </submittedName>
</protein>
<dbReference type="Proteomes" id="UP001140087">
    <property type="component" value="Unassembled WGS sequence"/>
</dbReference>
<sequence length="254" mass="26952">MRLANLLWAALAAFGARAGADAAAPQEAAEPIPASRHVIELDRAAYLDLLRTHDTILLEFYAHWCPACRRLAPTLDAVAEAAHASHPHIAVARADASAVEYLSTSFMVDVLPGLAFLHRPGADAVHSVRRVSADFTTGALLDYIGGGWAADEPVGGIATLWCTPTNLCGHLGGLLGELVVDTDRRLNPSGIPPWAFMAVVVSAVYVLGQIGAVLLARLVRRSYGRVVHAQDIRDAAAYAPGAARRRASKRTKGD</sequence>
<evidence type="ECO:0000313" key="1">
    <source>
        <dbReference type="EMBL" id="KAJ2795844.1"/>
    </source>
</evidence>
<proteinExistence type="predicted"/>